<dbReference type="Proteomes" id="UP001240236">
    <property type="component" value="Unassembled WGS sequence"/>
</dbReference>
<accession>A0AAE3W9B2</accession>
<gene>
    <name evidence="1" type="ORF">J2S42_000014</name>
    <name evidence="2" type="ORF">J2S42_008415</name>
</gene>
<proteinExistence type="predicted"/>
<evidence type="ECO:0000313" key="3">
    <source>
        <dbReference type="Proteomes" id="UP001240236"/>
    </source>
</evidence>
<keyword evidence="3" id="KW-1185">Reference proteome</keyword>
<name>A0AAE3W9B2_9ACTN</name>
<evidence type="ECO:0000313" key="1">
    <source>
        <dbReference type="EMBL" id="MDQ0363345.1"/>
    </source>
</evidence>
<organism evidence="2 3">
    <name type="scientific">Catenuloplanes indicus</name>
    <dbReference type="NCBI Taxonomy" id="137267"/>
    <lineage>
        <taxon>Bacteria</taxon>
        <taxon>Bacillati</taxon>
        <taxon>Actinomycetota</taxon>
        <taxon>Actinomycetes</taxon>
        <taxon>Micromonosporales</taxon>
        <taxon>Micromonosporaceae</taxon>
        <taxon>Catenuloplanes</taxon>
    </lineage>
</organism>
<dbReference type="RefSeq" id="WP_307233899.1">
    <property type="nucleotide sequence ID" value="NZ_JAUSUZ010000001.1"/>
</dbReference>
<dbReference type="EMBL" id="JAUSUZ010000002">
    <property type="protein sequence ID" value="MDQ0371667.1"/>
    <property type="molecule type" value="Genomic_DNA"/>
</dbReference>
<dbReference type="AlphaFoldDB" id="A0AAE3W9B2"/>
<reference evidence="2 3" key="1">
    <citation type="submission" date="2023-07" db="EMBL/GenBank/DDBJ databases">
        <title>Sequencing the genomes of 1000 actinobacteria strains.</title>
        <authorList>
            <person name="Klenk H.-P."/>
        </authorList>
    </citation>
    <scope>NUCLEOTIDE SEQUENCE [LARGE SCALE GENOMIC DNA]</scope>
    <source>
        <strain evidence="2 3">DSM 44709</strain>
    </source>
</reference>
<sequence>METRTFADLTEAATITVQPGIYDASMNLAIFRRDDAVAPDMSWLNKTVLVDTTRTLDLLIADLGKDMLVESGCPNPYSWSVHSAAVTGLFGGVLTRMELAA</sequence>
<evidence type="ECO:0000313" key="2">
    <source>
        <dbReference type="EMBL" id="MDQ0371667.1"/>
    </source>
</evidence>
<comment type="caution">
    <text evidence="2">The sequence shown here is derived from an EMBL/GenBank/DDBJ whole genome shotgun (WGS) entry which is preliminary data.</text>
</comment>
<protein>
    <submittedName>
        <fullName evidence="2">Uncharacterized protein</fullName>
    </submittedName>
</protein>
<dbReference type="EMBL" id="JAUSUZ010000001">
    <property type="protein sequence ID" value="MDQ0363345.1"/>
    <property type="molecule type" value="Genomic_DNA"/>
</dbReference>